<sequence>MASVVNPGKAWKWMNLVKEEELNMKWWTRKAGNSLGFWEQLDLGISCQQVEKLNVLNDAQWKDSPSNFSLPSAFVSVGKSSTLLNIFTTPWLWILEIGTSELE</sequence>
<accession>A0A9Q3BFC3</accession>
<evidence type="ECO:0000313" key="2">
    <source>
        <dbReference type="Proteomes" id="UP000765509"/>
    </source>
</evidence>
<reference evidence="1" key="1">
    <citation type="submission" date="2021-03" db="EMBL/GenBank/DDBJ databases">
        <title>Draft genome sequence of rust myrtle Austropuccinia psidii MF-1, a brazilian biotype.</title>
        <authorList>
            <person name="Quecine M.C."/>
            <person name="Pachon D.M.R."/>
            <person name="Bonatelli M.L."/>
            <person name="Correr F.H."/>
            <person name="Franceschini L.M."/>
            <person name="Leite T.F."/>
            <person name="Margarido G.R.A."/>
            <person name="Almeida C.A."/>
            <person name="Ferrarezi J.A."/>
            <person name="Labate C.A."/>
        </authorList>
    </citation>
    <scope>NUCLEOTIDE SEQUENCE</scope>
    <source>
        <strain evidence="1">MF-1</strain>
    </source>
</reference>
<organism evidence="1 2">
    <name type="scientific">Austropuccinia psidii MF-1</name>
    <dbReference type="NCBI Taxonomy" id="1389203"/>
    <lineage>
        <taxon>Eukaryota</taxon>
        <taxon>Fungi</taxon>
        <taxon>Dikarya</taxon>
        <taxon>Basidiomycota</taxon>
        <taxon>Pucciniomycotina</taxon>
        <taxon>Pucciniomycetes</taxon>
        <taxon>Pucciniales</taxon>
        <taxon>Sphaerophragmiaceae</taxon>
        <taxon>Austropuccinia</taxon>
    </lineage>
</organism>
<evidence type="ECO:0000313" key="1">
    <source>
        <dbReference type="EMBL" id="MBW0463926.1"/>
    </source>
</evidence>
<dbReference type="EMBL" id="AVOT02000659">
    <property type="protein sequence ID" value="MBW0463926.1"/>
    <property type="molecule type" value="Genomic_DNA"/>
</dbReference>
<protein>
    <submittedName>
        <fullName evidence="1">Uncharacterized protein</fullName>
    </submittedName>
</protein>
<dbReference type="AlphaFoldDB" id="A0A9Q3BFC3"/>
<proteinExistence type="predicted"/>
<keyword evidence="2" id="KW-1185">Reference proteome</keyword>
<comment type="caution">
    <text evidence="1">The sequence shown here is derived from an EMBL/GenBank/DDBJ whole genome shotgun (WGS) entry which is preliminary data.</text>
</comment>
<gene>
    <name evidence="1" type="ORF">O181_003641</name>
</gene>
<dbReference type="Proteomes" id="UP000765509">
    <property type="component" value="Unassembled WGS sequence"/>
</dbReference>
<name>A0A9Q3BFC3_9BASI</name>